<accession>A0A319F6K8</accession>
<dbReference type="VEuPathDB" id="FungiDB:BO78DRAFT_391567"/>
<protein>
    <submittedName>
        <fullName evidence="2">Uncharacterized protein</fullName>
    </submittedName>
</protein>
<evidence type="ECO:0000256" key="1">
    <source>
        <dbReference type="SAM" id="MobiDB-lite"/>
    </source>
</evidence>
<reference evidence="2 3" key="1">
    <citation type="submission" date="2018-02" db="EMBL/GenBank/DDBJ databases">
        <title>The genomes of Aspergillus section Nigri reveals drivers in fungal speciation.</title>
        <authorList>
            <consortium name="DOE Joint Genome Institute"/>
            <person name="Vesth T.C."/>
            <person name="Nybo J."/>
            <person name="Theobald S."/>
            <person name="Brandl J."/>
            <person name="Frisvad J.C."/>
            <person name="Nielsen K.F."/>
            <person name="Lyhne E.K."/>
            <person name="Kogle M.E."/>
            <person name="Kuo A."/>
            <person name="Riley R."/>
            <person name="Clum A."/>
            <person name="Nolan M."/>
            <person name="Lipzen A."/>
            <person name="Salamov A."/>
            <person name="Henrissat B."/>
            <person name="Wiebenga A."/>
            <person name="De vries R.P."/>
            <person name="Grigoriev I.V."/>
            <person name="Mortensen U.H."/>
            <person name="Andersen M.R."/>
            <person name="Baker S.E."/>
        </authorList>
    </citation>
    <scope>NUCLEOTIDE SEQUENCE [LARGE SCALE GENOMIC DNA]</scope>
    <source>
        <strain evidence="2 3">CBS 121057</strain>
    </source>
</reference>
<organism evidence="2 3">
    <name type="scientific">Aspergillus sclerotiicarbonarius (strain CBS 121057 / IBT 28362)</name>
    <dbReference type="NCBI Taxonomy" id="1448318"/>
    <lineage>
        <taxon>Eukaryota</taxon>
        <taxon>Fungi</taxon>
        <taxon>Dikarya</taxon>
        <taxon>Ascomycota</taxon>
        <taxon>Pezizomycotina</taxon>
        <taxon>Eurotiomycetes</taxon>
        <taxon>Eurotiomycetidae</taxon>
        <taxon>Eurotiales</taxon>
        <taxon>Aspergillaceae</taxon>
        <taxon>Aspergillus</taxon>
        <taxon>Aspergillus subgen. Circumdati</taxon>
    </lineage>
</organism>
<gene>
    <name evidence="2" type="ORF">BO78DRAFT_391567</name>
</gene>
<feature type="region of interest" description="Disordered" evidence="1">
    <location>
        <begin position="1"/>
        <end position="68"/>
    </location>
</feature>
<name>A0A319F6K8_ASPSB</name>
<sequence length="301" mass="35393">METEYYAHVRKMQRQDAVRKGHETRRRKREAKRKRMQNARQYRSKHASVEPENDAEAKKKRLVAGPSSAVPNDPIRAWFEDRMSETHALSLRSEISRRGLKEEEEKYNLYLEYYQLVRILAEDLVAEALDLRFQNLFFAKYWEYLPKDKGIWDLTDWDLLNKDKLIDAMLPAIDIDEEYEKGREELIKVWGNQQVKMLHIYGRWKLVACTALAKKEPNWDIVARRLNRAVLERWTRQGQNQERGYSVQGCDILRALAMEVPTEPVSEQELASMNGIFNHVGLITTRNDGVAPFNSGPIDNW</sequence>
<evidence type="ECO:0000313" key="2">
    <source>
        <dbReference type="EMBL" id="PYI00893.1"/>
    </source>
</evidence>
<proteinExistence type="predicted"/>
<dbReference type="AlphaFoldDB" id="A0A319F6K8"/>
<dbReference type="OrthoDB" id="4490910at2759"/>
<dbReference type="Proteomes" id="UP000248423">
    <property type="component" value="Unassembled WGS sequence"/>
</dbReference>
<evidence type="ECO:0000313" key="3">
    <source>
        <dbReference type="Proteomes" id="UP000248423"/>
    </source>
</evidence>
<keyword evidence="3" id="KW-1185">Reference proteome</keyword>
<dbReference type="EMBL" id="KZ826432">
    <property type="protein sequence ID" value="PYI00893.1"/>
    <property type="molecule type" value="Genomic_DNA"/>
</dbReference>
<feature type="compositionally biased region" description="Basic residues" evidence="1">
    <location>
        <begin position="22"/>
        <end position="46"/>
    </location>
</feature>